<keyword evidence="4" id="KW-0238">DNA-binding</keyword>
<dbReference type="GO" id="GO:0003677">
    <property type="term" value="F:DNA binding"/>
    <property type="evidence" value="ECO:0007669"/>
    <property type="project" value="UniProtKB-KW"/>
</dbReference>
<evidence type="ECO:0000259" key="7">
    <source>
        <dbReference type="PROSITE" id="PS50043"/>
    </source>
</evidence>
<dbReference type="Gene3D" id="1.10.10.10">
    <property type="entry name" value="Winged helix-like DNA-binding domain superfamily/Winged helix DNA-binding domain"/>
    <property type="match status" value="1"/>
</dbReference>
<dbReference type="SUPFAM" id="SSF52172">
    <property type="entry name" value="CheY-like"/>
    <property type="match status" value="1"/>
</dbReference>
<dbReference type="InterPro" id="IPR011006">
    <property type="entry name" value="CheY-like_superfamily"/>
</dbReference>
<dbReference type="CDD" id="cd06170">
    <property type="entry name" value="LuxR_C_like"/>
    <property type="match status" value="1"/>
</dbReference>
<dbReference type="FunFam" id="3.40.50.2300:FF:000018">
    <property type="entry name" value="DNA-binding transcriptional regulator NtrC"/>
    <property type="match status" value="1"/>
</dbReference>
<dbReference type="PANTHER" id="PTHR44688">
    <property type="entry name" value="DNA-BINDING TRANSCRIPTIONAL ACTIVATOR DEVR_DOSR"/>
    <property type="match status" value="1"/>
</dbReference>
<dbReference type="RefSeq" id="WP_111397850.1">
    <property type="nucleotide sequence ID" value="NZ_QKYU01000008.1"/>
</dbReference>
<dbReference type="AlphaFoldDB" id="A0A2W7IIX2"/>
<dbReference type="InterPro" id="IPR016032">
    <property type="entry name" value="Sig_transdc_resp-reg_C-effctor"/>
</dbReference>
<dbReference type="Gene3D" id="3.40.50.2300">
    <property type="match status" value="1"/>
</dbReference>
<proteinExistence type="predicted"/>
<dbReference type="GO" id="GO:0006355">
    <property type="term" value="P:regulation of DNA-templated transcription"/>
    <property type="evidence" value="ECO:0007669"/>
    <property type="project" value="InterPro"/>
</dbReference>
<dbReference type="Pfam" id="PF00196">
    <property type="entry name" value="GerE"/>
    <property type="match status" value="1"/>
</dbReference>
<dbReference type="Pfam" id="PF00072">
    <property type="entry name" value="Response_reg"/>
    <property type="match status" value="1"/>
</dbReference>
<organism evidence="9 10">
    <name type="scientific">Humitalea rosea</name>
    <dbReference type="NCBI Taxonomy" id="990373"/>
    <lineage>
        <taxon>Bacteria</taxon>
        <taxon>Pseudomonadati</taxon>
        <taxon>Pseudomonadota</taxon>
        <taxon>Alphaproteobacteria</taxon>
        <taxon>Acetobacterales</taxon>
        <taxon>Roseomonadaceae</taxon>
        <taxon>Humitalea</taxon>
    </lineage>
</organism>
<name>A0A2W7IIX2_9PROT</name>
<dbReference type="NCBIfam" id="NF006900">
    <property type="entry name" value="PRK09390.1"/>
    <property type="match status" value="1"/>
</dbReference>
<keyword evidence="10" id="KW-1185">Reference proteome</keyword>
<dbReference type="EMBL" id="QKYU01000008">
    <property type="protein sequence ID" value="PZW46825.1"/>
    <property type="molecule type" value="Genomic_DNA"/>
</dbReference>
<comment type="caution">
    <text evidence="9">The sequence shown here is derived from an EMBL/GenBank/DDBJ whole genome shotgun (WGS) entry which is preliminary data.</text>
</comment>
<feature type="domain" description="Response regulatory" evidence="8">
    <location>
        <begin position="6"/>
        <end position="121"/>
    </location>
</feature>
<dbReference type="PROSITE" id="PS50110">
    <property type="entry name" value="RESPONSE_REGULATORY"/>
    <property type="match status" value="1"/>
</dbReference>
<dbReference type="GO" id="GO:0000160">
    <property type="term" value="P:phosphorelay signal transduction system"/>
    <property type="evidence" value="ECO:0007669"/>
    <property type="project" value="UniProtKB-KW"/>
</dbReference>
<dbReference type="CDD" id="cd17537">
    <property type="entry name" value="REC_FixJ"/>
    <property type="match status" value="1"/>
</dbReference>
<evidence type="ECO:0000256" key="2">
    <source>
        <dbReference type="ARBA" id="ARBA00023012"/>
    </source>
</evidence>
<dbReference type="InterPro" id="IPR036388">
    <property type="entry name" value="WH-like_DNA-bd_sf"/>
</dbReference>
<evidence type="ECO:0000313" key="9">
    <source>
        <dbReference type="EMBL" id="PZW46825.1"/>
    </source>
</evidence>
<dbReference type="SMART" id="SM00448">
    <property type="entry name" value="REC"/>
    <property type="match status" value="1"/>
</dbReference>
<keyword evidence="2" id="KW-0902">Two-component regulatory system</keyword>
<accession>A0A2W7IIX2</accession>
<dbReference type="InterPro" id="IPR000792">
    <property type="entry name" value="Tscrpt_reg_LuxR_C"/>
</dbReference>
<dbReference type="Proteomes" id="UP000249688">
    <property type="component" value="Unassembled WGS sequence"/>
</dbReference>
<evidence type="ECO:0000256" key="6">
    <source>
        <dbReference type="PROSITE-ProRule" id="PRU00169"/>
    </source>
</evidence>
<dbReference type="PROSITE" id="PS00622">
    <property type="entry name" value="HTH_LUXR_1"/>
    <property type="match status" value="1"/>
</dbReference>
<evidence type="ECO:0000313" key="10">
    <source>
        <dbReference type="Proteomes" id="UP000249688"/>
    </source>
</evidence>
<dbReference type="PANTHER" id="PTHR44688:SF16">
    <property type="entry name" value="DNA-BINDING TRANSCRIPTIONAL ACTIVATOR DEVR_DOSR"/>
    <property type="match status" value="1"/>
</dbReference>
<keyword evidence="5" id="KW-0804">Transcription</keyword>
<evidence type="ECO:0000256" key="4">
    <source>
        <dbReference type="ARBA" id="ARBA00023125"/>
    </source>
</evidence>
<feature type="modified residue" description="4-aspartylphosphate" evidence="6">
    <location>
        <position position="56"/>
    </location>
</feature>
<sequence>MTVLSLIHVIDDDEAVRDSLQFLLEEAGYRVRLHGSALAFLDEAPASVAGGCVISDVRMPGMDGLELQAALARRGDCLQLIFMTGHGDVPLAVRALKAGAIDFLEKPFGEEAILAAVESALSRARQQHDRAGAALLARERLATLTPREREVLEALVAGNPNKTIAFDLGLSPRTVEVHRARVMEKMQARSLSELVRLSLAATQG</sequence>
<dbReference type="InterPro" id="IPR001789">
    <property type="entry name" value="Sig_transdc_resp-reg_receiver"/>
</dbReference>
<keyword evidence="1 6" id="KW-0597">Phosphoprotein</keyword>
<gene>
    <name evidence="9" type="ORF">C8P66_108104</name>
</gene>
<feature type="domain" description="HTH luxR-type" evidence="7">
    <location>
        <begin position="137"/>
        <end position="202"/>
    </location>
</feature>
<dbReference type="PRINTS" id="PR00038">
    <property type="entry name" value="HTHLUXR"/>
</dbReference>
<protein>
    <submittedName>
        <fullName evidence="9">LuxR family two component transcriptional regulator</fullName>
    </submittedName>
</protein>
<dbReference type="OrthoDB" id="9782655at2"/>
<evidence type="ECO:0000256" key="1">
    <source>
        <dbReference type="ARBA" id="ARBA00022553"/>
    </source>
</evidence>
<dbReference type="PROSITE" id="PS50043">
    <property type="entry name" value="HTH_LUXR_2"/>
    <property type="match status" value="1"/>
</dbReference>
<evidence type="ECO:0000259" key="8">
    <source>
        <dbReference type="PROSITE" id="PS50110"/>
    </source>
</evidence>
<dbReference type="SMART" id="SM00421">
    <property type="entry name" value="HTH_LUXR"/>
    <property type="match status" value="1"/>
</dbReference>
<dbReference type="SUPFAM" id="SSF46894">
    <property type="entry name" value="C-terminal effector domain of the bipartite response regulators"/>
    <property type="match status" value="1"/>
</dbReference>
<keyword evidence="3" id="KW-0805">Transcription regulation</keyword>
<evidence type="ECO:0000256" key="3">
    <source>
        <dbReference type="ARBA" id="ARBA00023015"/>
    </source>
</evidence>
<evidence type="ECO:0000256" key="5">
    <source>
        <dbReference type="ARBA" id="ARBA00023163"/>
    </source>
</evidence>
<reference evidence="9 10" key="1">
    <citation type="submission" date="2018-06" db="EMBL/GenBank/DDBJ databases">
        <title>Genomic Encyclopedia of Archaeal and Bacterial Type Strains, Phase II (KMG-II): from individual species to whole genera.</title>
        <authorList>
            <person name="Goeker M."/>
        </authorList>
    </citation>
    <scope>NUCLEOTIDE SEQUENCE [LARGE SCALE GENOMIC DNA]</scope>
    <source>
        <strain evidence="9 10">DSM 24525</strain>
    </source>
</reference>